<keyword evidence="1" id="KW-0677">Repeat</keyword>
<dbReference type="SUPFAM" id="SSF81698">
    <property type="entry name" value="FF domain"/>
    <property type="match status" value="3"/>
</dbReference>
<feature type="region of interest" description="Disordered" evidence="3">
    <location>
        <begin position="369"/>
        <end position="390"/>
    </location>
</feature>
<dbReference type="CDD" id="cd00201">
    <property type="entry name" value="WW"/>
    <property type="match status" value="2"/>
</dbReference>
<dbReference type="InterPro" id="IPR045148">
    <property type="entry name" value="TCRG1-like"/>
</dbReference>
<dbReference type="EMBL" id="JASFZW010000003">
    <property type="protein sequence ID" value="KAK2079131.1"/>
    <property type="molecule type" value="Genomic_DNA"/>
</dbReference>
<feature type="domain" description="WW" evidence="4">
    <location>
        <begin position="38"/>
        <end position="65"/>
    </location>
</feature>
<dbReference type="GO" id="GO:0003712">
    <property type="term" value="F:transcription coregulator activity"/>
    <property type="evidence" value="ECO:0007669"/>
    <property type="project" value="TreeGrafter"/>
</dbReference>
<evidence type="ECO:0000256" key="2">
    <source>
        <dbReference type="SAM" id="Coils"/>
    </source>
</evidence>
<feature type="compositionally biased region" description="Basic and acidic residues" evidence="3">
    <location>
        <begin position="380"/>
        <end position="390"/>
    </location>
</feature>
<evidence type="ECO:0000259" key="4">
    <source>
        <dbReference type="PROSITE" id="PS50020"/>
    </source>
</evidence>
<sequence length="390" mass="42984">MQAQPALGFPYYYNARTGESTYNRPPVFSGEPVPTTDWHEVFLSNGASYFFNEATRQTSWRVPEEVKEARSRPPPLDDKTAAMLARAAASGAAVAPQYASAVAEALAKHGAPARDGNGQRLQALAAPAARPSHGDEDDDDDVFFTEDDIVGAARAPPTAEAEAAYVAMLKEHNLRPSSTWTVFAGVGAEDPRATCLPLAARERLFKALVSELKVDKERERRAALQAEAERKLQEDQRAAESRRSAAGRADALAAFQALLVESVHDAGASWSATWPRLREDPQGRGSSALLDPRDAEDAFRTHVRHLEETAARAFAQLLDERVGPLLAHPTGDRDMDWEAVTELIEQDPRFSAFPFPRERKAHWQRWLAQRREATGGVEGPDTKRLRREDA</sequence>
<dbReference type="SMART" id="SM00456">
    <property type="entry name" value="WW"/>
    <property type="match status" value="2"/>
</dbReference>
<dbReference type="PANTHER" id="PTHR15377:SF3">
    <property type="entry name" value="WW DOMAIN-CONTAINING PROTEIN"/>
    <property type="match status" value="1"/>
</dbReference>
<evidence type="ECO:0000256" key="1">
    <source>
        <dbReference type="ARBA" id="ARBA00022737"/>
    </source>
</evidence>
<dbReference type="AlphaFoldDB" id="A0AAD9IIL7"/>
<evidence type="ECO:0000313" key="5">
    <source>
        <dbReference type="EMBL" id="KAK2079131.1"/>
    </source>
</evidence>
<dbReference type="InterPro" id="IPR036020">
    <property type="entry name" value="WW_dom_sf"/>
</dbReference>
<evidence type="ECO:0000313" key="6">
    <source>
        <dbReference type="Proteomes" id="UP001255856"/>
    </source>
</evidence>
<dbReference type="Gene3D" id="2.20.70.10">
    <property type="match status" value="2"/>
</dbReference>
<dbReference type="GO" id="GO:0005634">
    <property type="term" value="C:nucleus"/>
    <property type="evidence" value="ECO:0007669"/>
    <property type="project" value="TreeGrafter"/>
</dbReference>
<evidence type="ECO:0000256" key="3">
    <source>
        <dbReference type="SAM" id="MobiDB-lite"/>
    </source>
</evidence>
<dbReference type="SUPFAM" id="SSF51045">
    <property type="entry name" value="WW domain"/>
    <property type="match status" value="1"/>
</dbReference>
<gene>
    <name evidence="5" type="ORF">QBZ16_002822</name>
</gene>
<dbReference type="PANTHER" id="PTHR15377">
    <property type="entry name" value="TRANSCRIPTION ELONGATION REGULATOR 1"/>
    <property type="match status" value="1"/>
</dbReference>
<dbReference type="Gene3D" id="1.10.10.440">
    <property type="entry name" value="FF domain"/>
    <property type="match status" value="3"/>
</dbReference>
<dbReference type="Pfam" id="PF01846">
    <property type="entry name" value="FF"/>
    <property type="match status" value="1"/>
</dbReference>
<accession>A0AAD9IIL7</accession>
<organism evidence="5 6">
    <name type="scientific">Prototheca wickerhamii</name>
    <dbReference type="NCBI Taxonomy" id="3111"/>
    <lineage>
        <taxon>Eukaryota</taxon>
        <taxon>Viridiplantae</taxon>
        <taxon>Chlorophyta</taxon>
        <taxon>core chlorophytes</taxon>
        <taxon>Trebouxiophyceae</taxon>
        <taxon>Chlorellales</taxon>
        <taxon>Chlorellaceae</taxon>
        <taxon>Prototheca</taxon>
    </lineage>
</organism>
<keyword evidence="2" id="KW-0175">Coiled coil</keyword>
<dbReference type="InterPro" id="IPR001202">
    <property type="entry name" value="WW_dom"/>
</dbReference>
<comment type="caution">
    <text evidence="5">The sequence shown here is derived from an EMBL/GenBank/DDBJ whole genome shotgun (WGS) entry which is preliminary data.</text>
</comment>
<dbReference type="GO" id="GO:0070063">
    <property type="term" value="F:RNA polymerase binding"/>
    <property type="evidence" value="ECO:0007669"/>
    <property type="project" value="InterPro"/>
</dbReference>
<dbReference type="InterPro" id="IPR036517">
    <property type="entry name" value="FF_domain_sf"/>
</dbReference>
<dbReference type="SMART" id="SM00441">
    <property type="entry name" value="FF"/>
    <property type="match status" value="3"/>
</dbReference>
<name>A0AAD9IIL7_PROWI</name>
<keyword evidence="6" id="KW-1185">Reference proteome</keyword>
<feature type="coiled-coil region" evidence="2">
    <location>
        <begin position="209"/>
        <end position="236"/>
    </location>
</feature>
<proteinExistence type="predicted"/>
<dbReference type="Proteomes" id="UP001255856">
    <property type="component" value="Unassembled WGS sequence"/>
</dbReference>
<reference evidence="5" key="1">
    <citation type="submission" date="2021-01" db="EMBL/GenBank/DDBJ databases">
        <authorList>
            <person name="Eckstrom K.M.E."/>
        </authorList>
    </citation>
    <scope>NUCLEOTIDE SEQUENCE</scope>
    <source>
        <strain evidence="5">UVCC 0001</strain>
    </source>
</reference>
<protein>
    <recommendedName>
        <fullName evidence="4">WW domain-containing protein</fullName>
    </recommendedName>
</protein>
<dbReference type="InterPro" id="IPR002713">
    <property type="entry name" value="FF_domain"/>
</dbReference>
<dbReference type="PROSITE" id="PS50020">
    <property type="entry name" value="WW_DOMAIN_2"/>
    <property type="match status" value="1"/>
</dbReference>